<evidence type="ECO:0000256" key="1">
    <source>
        <dbReference type="ARBA" id="ARBA00009740"/>
    </source>
</evidence>
<dbReference type="Proteomes" id="UP001201262">
    <property type="component" value="Unassembled WGS sequence"/>
</dbReference>
<dbReference type="PANTHER" id="PTHR31360">
    <property type="match status" value="1"/>
</dbReference>
<dbReference type="InterPro" id="IPR010686">
    <property type="entry name" value="OBAP-like"/>
</dbReference>
<keyword evidence="4" id="KW-1185">Reference proteome</keyword>
<organism evidence="3 4">
    <name type="scientific">Talaromyces proteolyticus</name>
    <dbReference type="NCBI Taxonomy" id="1131652"/>
    <lineage>
        <taxon>Eukaryota</taxon>
        <taxon>Fungi</taxon>
        <taxon>Dikarya</taxon>
        <taxon>Ascomycota</taxon>
        <taxon>Pezizomycotina</taxon>
        <taxon>Eurotiomycetes</taxon>
        <taxon>Eurotiomycetidae</taxon>
        <taxon>Eurotiales</taxon>
        <taxon>Trichocomaceae</taxon>
        <taxon>Talaromyces</taxon>
        <taxon>Talaromyces sect. Bacilispori</taxon>
    </lineage>
</organism>
<sequence length="225" mass="25167">MAATKTAGEPLTTKSRVLETAAGMIQDFRPVKQICAYLNAFHVYASDQTRAVEAHHYCSHITEDIRQCLIYDSNAANARLIGVEYMISPSLYATLPKAERELWHSHTYEVKSGVLIMPAPTGTPEAVWATAETAEMRDIIGLYGKSVHLWQVDRGDAVPLGMPQLMGSFINDEMVQKVNPQGKSGLMEDRDRRFGVDYKNKAEIRRGIEEPEKHEDADALMRGKT</sequence>
<dbReference type="Pfam" id="PF06884">
    <property type="entry name" value="DUF1264"/>
    <property type="match status" value="1"/>
</dbReference>
<proteinExistence type="inferred from homology"/>
<dbReference type="PANTHER" id="PTHR31360:SF0">
    <property type="entry name" value="OIL BODY-ASSOCIATED PROTEIN 1B"/>
    <property type="match status" value="1"/>
</dbReference>
<evidence type="ECO:0000256" key="2">
    <source>
        <dbReference type="SAM" id="MobiDB-lite"/>
    </source>
</evidence>
<accession>A0AAD4Q675</accession>
<protein>
    <submittedName>
        <fullName evidence="3">DUF1264 domain protein</fullName>
    </submittedName>
</protein>
<comment type="caution">
    <text evidence="3">The sequence shown here is derived from an EMBL/GenBank/DDBJ whole genome shotgun (WGS) entry which is preliminary data.</text>
</comment>
<dbReference type="GeneID" id="70245161"/>
<gene>
    <name evidence="3" type="ORF">BGW36DRAFT_367495</name>
</gene>
<name>A0AAD4Q675_9EURO</name>
<comment type="similarity">
    <text evidence="1">Belongs to the OBAP family.</text>
</comment>
<dbReference type="EMBL" id="JAJTJA010000001">
    <property type="protein sequence ID" value="KAH8705401.1"/>
    <property type="molecule type" value="Genomic_DNA"/>
</dbReference>
<dbReference type="RefSeq" id="XP_046078022.1">
    <property type="nucleotide sequence ID" value="XM_046214874.1"/>
</dbReference>
<reference evidence="3" key="1">
    <citation type="submission" date="2021-12" db="EMBL/GenBank/DDBJ databases">
        <title>Convergent genome expansion in fungi linked to evolution of root-endophyte symbiosis.</title>
        <authorList>
            <consortium name="DOE Joint Genome Institute"/>
            <person name="Ke Y.-H."/>
            <person name="Bonito G."/>
            <person name="Liao H.-L."/>
            <person name="Looney B."/>
            <person name="Rojas-Flechas A."/>
            <person name="Nash J."/>
            <person name="Hameed K."/>
            <person name="Schadt C."/>
            <person name="Martin F."/>
            <person name="Crous P.W."/>
            <person name="Miettinen O."/>
            <person name="Magnuson J.K."/>
            <person name="Labbe J."/>
            <person name="Jacobson D."/>
            <person name="Doktycz M.J."/>
            <person name="Veneault-Fourrey C."/>
            <person name="Kuo A."/>
            <person name="Mondo S."/>
            <person name="Calhoun S."/>
            <person name="Riley R."/>
            <person name="Ohm R."/>
            <person name="LaButti K."/>
            <person name="Andreopoulos B."/>
            <person name="Pangilinan J."/>
            <person name="Nolan M."/>
            <person name="Tritt A."/>
            <person name="Clum A."/>
            <person name="Lipzen A."/>
            <person name="Daum C."/>
            <person name="Barry K."/>
            <person name="Grigoriev I.V."/>
            <person name="Vilgalys R."/>
        </authorList>
    </citation>
    <scope>NUCLEOTIDE SEQUENCE</scope>
    <source>
        <strain evidence="3">PMI_201</strain>
    </source>
</reference>
<evidence type="ECO:0000313" key="3">
    <source>
        <dbReference type="EMBL" id="KAH8705401.1"/>
    </source>
</evidence>
<dbReference type="AlphaFoldDB" id="A0AAD4Q675"/>
<feature type="region of interest" description="Disordered" evidence="2">
    <location>
        <begin position="205"/>
        <end position="225"/>
    </location>
</feature>
<evidence type="ECO:0000313" key="4">
    <source>
        <dbReference type="Proteomes" id="UP001201262"/>
    </source>
</evidence>